<dbReference type="GO" id="GO:0008168">
    <property type="term" value="F:methyltransferase activity"/>
    <property type="evidence" value="ECO:0007669"/>
    <property type="project" value="UniProtKB-KW"/>
</dbReference>
<name>A0ABT0IQT0_9HYPH</name>
<dbReference type="Pfam" id="PF05050">
    <property type="entry name" value="Methyltransf_21"/>
    <property type="match status" value="1"/>
</dbReference>
<keyword evidence="2" id="KW-0489">Methyltransferase</keyword>
<dbReference type="Gene3D" id="3.40.50.150">
    <property type="entry name" value="Vaccinia Virus protein VP39"/>
    <property type="match status" value="1"/>
</dbReference>
<dbReference type="PANTHER" id="PTHR34009:SF2">
    <property type="entry name" value="PROTEIN STAR"/>
    <property type="match status" value="1"/>
</dbReference>
<keyword evidence="3" id="KW-1185">Reference proteome</keyword>
<dbReference type="GO" id="GO:0032259">
    <property type="term" value="P:methylation"/>
    <property type="evidence" value="ECO:0007669"/>
    <property type="project" value="UniProtKB-KW"/>
</dbReference>
<reference evidence="2 3" key="1">
    <citation type="submission" date="2022-04" db="EMBL/GenBank/DDBJ databases">
        <title>Rhizobium coralii sp. nov., isolated from coral Turbinaria peltata.</title>
        <authorList>
            <person name="Sun H."/>
        </authorList>
    </citation>
    <scope>NUCLEOTIDE SEQUENCE [LARGE SCALE GENOMIC DNA]</scope>
    <source>
        <strain evidence="2 3">NTR19</strain>
    </source>
</reference>
<sequence length="260" mass="29941">MKLTLDAILTQYLARRRLKLIDDDLHQKVFATRYPKQVASFLRELSHEEVGEALRLIPKSRSQILQDVFVLLRSQLKTGGYFVEFGATNGVDLSNTFLLEKEFGWSGILAEPSRQWHAELQKNRGCHVETDCVWRVTGETLQFRQADEGELSTIAAFSGGDAHSQARQLSIEYPVNTISLNDMLRKYGAPRQIDYLSIDTEGSEFDILQALDFGEYEFGIITCEHNYTPQREKIHDLLVANGYVRVWEKVSRFDDWYIRA</sequence>
<dbReference type="PANTHER" id="PTHR34009">
    <property type="entry name" value="PROTEIN STAR"/>
    <property type="match status" value="1"/>
</dbReference>
<accession>A0ABT0IQT0</accession>
<evidence type="ECO:0000313" key="2">
    <source>
        <dbReference type="EMBL" id="MCK8780202.1"/>
    </source>
</evidence>
<feature type="domain" description="Methyltransferase FkbM" evidence="1">
    <location>
        <begin position="85"/>
        <end position="243"/>
    </location>
</feature>
<protein>
    <submittedName>
        <fullName evidence="2">FkbM family methyltransferase</fullName>
    </submittedName>
</protein>
<dbReference type="Proteomes" id="UP001202827">
    <property type="component" value="Unassembled WGS sequence"/>
</dbReference>
<evidence type="ECO:0000259" key="1">
    <source>
        <dbReference type="Pfam" id="PF05050"/>
    </source>
</evidence>
<dbReference type="InterPro" id="IPR053202">
    <property type="entry name" value="EGF_Rcpt_Signaling_Reg"/>
</dbReference>
<keyword evidence="2" id="KW-0808">Transferase</keyword>
<dbReference type="RefSeq" id="WP_248682863.1">
    <property type="nucleotide sequence ID" value="NZ_JALPRY010000010.1"/>
</dbReference>
<dbReference type="SUPFAM" id="SSF53335">
    <property type="entry name" value="S-adenosyl-L-methionine-dependent methyltransferases"/>
    <property type="match status" value="1"/>
</dbReference>
<comment type="caution">
    <text evidence="2">The sequence shown here is derived from an EMBL/GenBank/DDBJ whole genome shotgun (WGS) entry which is preliminary data.</text>
</comment>
<dbReference type="InterPro" id="IPR006342">
    <property type="entry name" value="FkbM_mtfrase"/>
</dbReference>
<dbReference type="NCBIfam" id="TIGR01444">
    <property type="entry name" value="fkbM_fam"/>
    <property type="match status" value="1"/>
</dbReference>
<gene>
    <name evidence="2" type="ORF">M0654_09430</name>
</gene>
<proteinExistence type="predicted"/>
<evidence type="ECO:0000313" key="3">
    <source>
        <dbReference type="Proteomes" id="UP001202827"/>
    </source>
</evidence>
<dbReference type="EMBL" id="JALPRY010000010">
    <property type="protein sequence ID" value="MCK8780202.1"/>
    <property type="molecule type" value="Genomic_DNA"/>
</dbReference>
<dbReference type="InterPro" id="IPR029063">
    <property type="entry name" value="SAM-dependent_MTases_sf"/>
</dbReference>
<organism evidence="2 3">
    <name type="scientific">Neorhizobium turbinariae</name>
    <dbReference type="NCBI Taxonomy" id="2937795"/>
    <lineage>
        <taxon>Bacteria</taxon>
        <taxon>Pseudomonadati</taxon>
        <taxon>Pseudomonadota</taxon>
        <taxon>Alphaproteobacteria</taxon>
        <taxon>Hyphomicrobiales</taxon>
        <taxon>Rhizobiaceae</taxon>
        <taxon>Rhizobium/Agrobacterium group</taxon>
        <taxon>Neorhizobium</taxon>
    </lineage>
</organism>